<keyword evidence="1" id="KW-0472">Membrane</keyword>
<keyword evidence="3" id="KW-1185">Reference proteome</keyword>
<evidence type="ECO:0000313" key="3">
    <source>
        <dbReference type="Proteomes" id="UP001597052"/>
    </source>
</evidence>
<keyword evidence="1" id="KW-0812">Transmembrane</keyword>
<evidence type="ECO:0000256" key="1">
    <source>
        <dbReference type="SAM" id="Phobius"/>
    </source>
</evidence>
<feature type="transmembrane region" description="Helical" evidence="1">
    <location>
        <begin position="15"/>
        <end position="36"/>
    </location>
</feature>
<organism evidence="2 3">
    <name type="scientific">Halohasta litorea</name>
    <dbReference type="NCBI Taxonomy" id="869891"/>
    <lineage>
        <taxon>Archaea</taxon>
        <taxon>Methanobacteriati</taxon>
        <taxon>Methanobacteriota</taxon>
        <taxon>Stenosarchaea group</taxon>
        <taxon>Halobacteria</taxon>
        <taxon>Halobacteriales</taxon>
        <taxon>Haloferacaceae</taxon>
        <taxon>Halohasta</taxon>
    </lineage>
</organism>
<proteinExistence type="predicted"/>
<reference evidence="2 3" key="1">
    <citation type="journal article" date="2019" name="Int. J. Syst. Evol. Microbiol.">
        <title>The Global Catalogue of Microorganisms (GCM) 10K type strain sequencing project: providing services to taxonomists for standard genome sequencing and annotation.</title>
        <authorList>
            <consortium name="The Broad Institute Genomics Platform"/>
            <consortium name="The Broad Institute Genome Sequencing Center for Infectious Disease"/>
            <person name="Wu L."/>
            <person name="Ma J."/>
        </authorList>
    </citation>
    <scope>NUCLEOTIDE SEQUENCE [LARGE SCALE GENOMIC DNA]</scope>
    <source>
        <strain evidence="2 3">CGMCC 1.10593</strain>
    </source>
</reference>
<feature type="transmembrane region" description="Helical" evidence="1">
    <location>
        <begin position="100"/>
        <end position="123"/>
    </location>
</feature>
<feature type="transmembrane region" description="Helical" evidence="1">
    <location>
        <begin position="71"/>
        <end position="88"/>
    </location>
</feature>
<accession>A0ABD6D4T0</accession>
<dbReference type="Proteomes" id="UP001597052">
    <property type="component" value="Unassembled WGS sequence"/>
</dbReference>
<dbReference type="EMBL" id="JBHUDM010000001">
    <property type="protein sequence ID" value="MFD1640705.1"/>
    <property type="molecule type" value="Genomic_DNA"/>
</dbReference>
<dbReference type="RefSeq" id="WP_256394404.1">
    <property type="nucleotide sequence ID" value="NZ_JANHDJ010000001.1"/>
</dbReference>
<gene>
    <name evidence="2" type="ORF">ACFSBW_02285</name>
</gene>
<evidence type="ECO:0000313" key="2">
    <source>
        <dbReference type="EMBL" id="MFD1640705.1"/>
    </source>
</evidence>
<dbReference type="AlphaFoldDB" id="A0ABD6D4T0"/>
<name>A0ABD6D4T0_9EURY</name>
<dbReference type="Pfam" id="PF24285">
    <property type="entry name" value="DUF7473"/>
    <property type="match status" value="1"/>
</dbReference>
<comment type="caution">
    <text evidence="2">The sequence shown here is derived from an EMBL/GenBank/DDBJ whole genome shotgun (WGS) entry which is preliminary data.</text>
</comment>
<keyword evidence="1" id="KW-1133">Transmembrane helix</keyword>
<dbReference type="InterPro" id="IPR055896">
    <property type="entry name" value="DUF7473"/>
</dbReference>
<sequence>MVASYALFQTSPGPIAVIGTVGLLGLFLSLTAHLAARNVLGDVSPAKALGVGFGPAAVSLVTQLSPVPGGVGVLVALAVDGLVIQLLYDQPRRTTVRITAVHAIVSVLLGTVLIGGLILAASIPG</sequence>
<protein>
    <submittedName>
        <fullName evidence="2">Uncharacterized protein</fullName>
    </submittedName>
</protein>